<feature type="domain" description="NTP pyrophosphohydrolase MazG-like" evidence="1">
    <location>
        <begin position="17"/>
        <end position="97"/>
    </location>
</feature>
<proteinExistence type="predicted"/>
<dbReference type="OrthoDB" id="2376061at2"/>
<dbReference type="HOGENOM" id="CLU_2167181_0_0_9"/>
<sequence>METKTLSLPRLNQLNPTLESTALKLMEEAGELAQVIGKYRGMSGEKVEVNGDLVVKQIARELLDVAQTAVTMMFVMEEQFDLNIEDLLKDHWGKLERKGYLSR</sequence>
<dbReference type="Proteomes" id="UP000001968">
    <property type="component" value="Chromosome"/>
</dbReference>
<protein>
    <recommendedName>
        <fullName evidence="1">NTP pyrophosphohydrolase MazG-like domain-containing protein</fullName>
    </recommendedName>
</protein>
<dbReference type="InterPro" id="IPR004518">
    <property type="entry name" value="MazG-like_dom"/>
</dbReference>
<dbReference type="KEGG" id="swo:Swol_2390"/>
<evidence type="ECO:0000313" key="2">
    <source>
        <dbReference type="EMBL" id="ABI69679.1"/>
    </source>
</evidence>
<dbReference type="CDD" id="cd11533">
    <property type="entry name" value="NTP-PPase_Af0060_like"/>
    <property type="match status" value="1"/>
</dbReference>
<evidence type="ECO:0000313" key="3">
    <source>
        <dbReference type="Proteomes" id="UP000001968"/>
    </source>
</evidence>
<keyword evidence="3" id="KW-1185">Reference proteome</keyword>
<dbReference type="InterPro" id="IPR044548">
    <property type="entry name" value="AF0060_NTP-PPase_MazG-like"/>
</dbReference>
<evidence type="ECO:0000259" key="1">
    <source>
        <dbReference type="Pfam" id="PF03819"/>
    </source>
</evidence>
<dbReference type="Pfam" id="PF03819">
    <property type="entry name" value="MazG"/>
    <property type="match status" value="1"/>
</dbReference>
<dbReference type="eggNOG" id="COG1694">
    <property type="taxonomic scope" value="Bacteria"/>
</dbReference>
<accession>Q0AUC5</accession>
<dbReference type="RefSeq" id="WP_011641763.1">
    <property type="nucleotide sequence ID" value="NC_008346.1"/>
</dbReference>
<organism evidence="2 3">
    <name type="scientific">Syntrophomonas wolfei subsp. wolfei (strain DSM 2245B / Goettingen)</name>
    <dbReference type="NCBI Taxonomy" id="335541"/>
    <lineage>
        <taxon>Bacteria</taxon>
        <taxon>Bacillati</taxon>
        <taxon>Bacillota</taxon>
        <taxon>Clostridia</taxon>
        <taxon>Eubacteriales</taxon>
        <taxon>Syntrophomonadaceae</taxon>
        <taxon>Syntrophomonas</taxon>
    </lineage>
</organism>
<dbReference type="STRING" id="335541.Swol_2390"/>
<dbReference type="EMBL" id="CP000448">
    <property type="protein sequence ID" value="ABI69679.1"/>
    <property type="molecule type" value="Genomic_DNA"/>
</dbReference>
<gene>
    <name evidence="2" type="ordered locus">Swol_2390</name>
</gene>
<dbReference type="SUPFAM" id="SSF101386">
    <property type="entry name" value="all-alpha NTP pyrophosphatases"/>
    <property type="match status" value="1"/>
</dbReference>
<name>Q0AUC5_SYNWW</name>
<dbReference type="AlphaFoldDB" id="Q0AUC5"/>
<reference evidence="3" key="1">
    <citation type="journal article" date="2010" name="Environ. Microbiol.">
        <title>The genome of Syntrophomonas wolfei: new insights into syntrophic metabolism and biohydrogen production.</title>
        <authorList>
            <person name="Sieber J.R."/>
            <person name="Sims D.R."/>
            <person name="Han C."/>
            <person name="Kim E."/>
            <person name="Lykidis A."/>
            <person name="Lapidus A.L."/>
            <person name="McDonnald E."/>
            <person name="Rohlin L."/>
            <person name="Culley D.E."/>
            <person name="Gunsalus R."/>
            <person name="McInerney M.J."/>
        </authorList>
    </citation>
    <scope>NUCLEOTIDE SEQUENCE [LARGE SCALE GENOMIC DNA]</scope>
    <source>
        <strain evidence="3">DSM 2245B / Goettingen</strain>
    </source>
</reference>
<dbReference type="Gene3D" id="1.10.287.1080">
    <property type="entry name" value="MazG-like"/>
    <property type="match status" value="1"/>
</dbReference>